<dbReference type="EMBL" id="CABITT030000008">
    <property type="protein sequence ID" value="VVB16711.1"/>
    <property type="molecule type" value="Genomic_DNA"/>
</dbReference>
<dbReference type="PANTHER" id="PTHR34559">
    <property type="entry name" value="CYTOCHROME B-C1 COMPLEX SUBUNIT 8"/>
    <property type="match status" value="1"/>
</dbReference>
<comment type="caution">
    <text evidence="1">The sequence shown here is derived from an EMBL/GenBank/DDBJ whole genome shotgun (WGS) entry which is preliminary data.</text>
</comment>
<dbReference type="Pfam" id="PF10890">
    <property type="entry name" value="Cyt_b-c1_8"/>
    <property type="match status" value="1"/>
</dbReference>
<dbReference type="AlphaFoldDB" id="A0A565CT06"/>
<dbReference type="Proteomes" id="UP000489600">
    <property type="component" value="Unassembled WGS sequence"/>
</dbReference>
<keyword evidence="2" id="KW-1185">Reference proteome</keyword>
<dbReference type="InterPro" id="IPR020101">
    <property type="entry name" value="Cyt_b-c1_8-plants"/>
</dbReference>
<gene>
    <name evidence="1" type="ORF">ANE_LOCUS27155</name>
</gene>
<dbReference type="PANTHER" id="PTHR34559:SF2">
    <property type="entry name" value="CYTOCHROME B-C1 COMPLEX SUBUNIT 8-2, MITOCHONDRIAL"/>
    <property type="match status" value="1"/>
</dbReference>
<name>A0A565CT06_9BRAS</name>
<sequence>MPGLWKDLPEKIHHKVSENWINTILLIAPFQLDEYSLVYVARFEMMRILSMDLRISNADMLNTLRSRRNWSTSFET</sequence>
<reference evidence="1" key="1">
    <citation type="submission" date="2019-07" db="EMBL/GenBank/DDBJ databases">
        <authorList>
            <person name="Dittberner H."/>
        </authorList>
    </citation>
    <scope>NUCLEOTIDE SEQUENCE [LARGE SCALE GENOMIC DNA]</scope>
</reference>
<organism evidence="1 2">
    <name type="scientific">Arabis nemorensis</name>
    <dbReference type="NCBI Taxonomy" id="586526"/>
    <lineage>
        <taxon>Eukaryota</taxon>
        <taxon>Viridiplantae</taxon>
        <taxon>Streptophyta</taxon>
        <taxon>Embryophyta</taxon>
        <taxon>Tracheophyta</taxon>
        <taxon>Spermatophyta</taxon>
        <taxon>Magnoliopsida</taxon>
        <taxon>eudicotyledons</taxon>
        <taxon>Gunneridae</taxon>
        <taxon>Pentapetalae</taxon>
        <taxon>rosids</taxon>
        <taxon>malvids</taxon>
        <taxon>Brassicales</taxon>
        <taxon>Brassicaceae</taxon>
        <taxon>Arabideae</taxon>
        <taxon>Arabis</taxon>
    </lineage>
</organism>
<protein>
    <submittedName>
        <fullName evidence="1">Uncharacterized protein</fullName>
    </submittedName>
</protein>
<accession>A0A565CT06</accession>
<evidence type="ECO:0000313" key="2">
    <source>
        <dbReference type="Proteomes" id="UP000489600"/>
    </source>
</evidence>
<dbReference type="GO" id="GO:0098803">
    <property type="term" value="C:respiratory chain complex"/>
    <property type="evidence" value="ECO:0007669"/>
    <property type="project" value="InterPro"/>
</dbReference>
<proteinExistence type="predicted"/>
<evidence type="ECO:0000313" key="1">
    <source>
        <dbReference type="EMBL" id="VVB16711.1"/>
    </source>
</evidence>